<reference evidence="1" key="1">
    <citation type="submission" date="2018-02" db="EMBL/GenBank/DDBJ databases">
        <title>Rhizophora mucronata_Transcriptome.</title>
        <authorList>
            <person name="Meera S.P."/>
            <person name="Sreeshan A."/>
            <person name="Augustine A."/>
        </authorList>
    </citation>
    <scope>NUCLEOTIDE SEQUENCE</scope>
    <source>
        <tissue evidence="1">Leaf</tissue>
    </source>
</reference>
<sequence>MLRNHSTQKFKLLGEV</sequence>
<accession>A0A2P2QIC5</accession>
<protein>
    <submittedName>
        <fullName evidence="1">Uncharacterized protein</fullName>
    </submittedName>
</protein>
<dbReference type="EMBL" id="GGEC01086269">
    <property type="protein sequence ID" value="MBX66753.1"/>
    <property type="molecule type" value="Transcribed_RNA"/>
</dbReference>
<dbReference type="AlphaFoldDB" id="A0A2P2QIC5"/>
<organism evidence="1">
    <name type="scientific">Rhizophora mucronata</name>
    <name type="common">Asiatic mangrove</name>
    <dbReference type="NCBI Taxonomy" id="61149"/>
    <lineage>
        <taxon>Eukaryota</taxon>
        <taxon>Viridiplantae</taxon>
        <taxon>Streptophyta</taxon>
        <taxon>Embryophyta</taxon>
        <taxon>Tracheophyta</taxon>
        <taxon>Spermatophyta</taxon>
        <taxon>Magnoliopsida</taxon>
        <taxon>eudicotyledons</taxon>
        <taxon>Gunneridae</taxon>
        <taxon>Pentapetalae</taxon>
        <taxon>rosids</taxon>
        <taxon>fabids</taxon>
        <taxon>Malpighiales</taxon>
        <taxon>Rhizophoraceae</taxon>
        <taxon>Rhizophora</taxon>
    </lineage>
</organism>
<evidence type="ECO:0000313" key="1">
    <source>
        <dbReference type="EMBL" id="MBX66753.1"/>
    </source>
</evidence>
<proteinExistence type="predicted"/>
<name>A0A2P2QIC5_RHIMU</name>